<dbReference type="GO" id="GO:0046872">
    <property type="term" value="F:metal ion binding"/>
    <property type="evidence" value="ECO:0007669"/>
    <property type="project" value="UniProtKB-KW"/>
</dbReference>
<dbReference type="InterPro" id="IPR036119">
    <property type="entry name" value="NOS_N_sf"/>
</dbReference>
<keyword evidence="5" id="KW-0285">Flavoprotein</keyword>
<dbReference type="AlphaFoldDB" id="A0AAD9ZDA5"/>
<dbReference type="Proteomes" id="UP001276659">
    <property type="component" value="Unassembled WGS sequence"/>
</dbReference>
<dbReference type="InterPro" id="IPR029039">
    <property type="entry name" value="Flavoprotein-like_sf"/>
</dbReference>
<dbReference type="EMBL" id="JASNWA010000004">
    <property type="protein sequence ID" value="KAK3176431.1"/>
    <property type="molecule type" value="Genomic_DNA"/>
</dbReference>
<dbReference type="EC" id="1.14.13.39" evidence="3"/>
<comment type="similarity">
    <text evidence="2">Belongs to the NOS family.</text>
</comment>
<organism evidence="11 12">
    <name type="scientific">Lepraria neglecta</name>
    <dbReference type="NCBI Taxonomy" id="209136"/>
    <lineage>
        <taxon>Eukaryota</taxon>
        <taxon>Fungi</taxon>
        <taxon>Dikarya</taxon>
        <taxon>Ascomycota</taxon>
        <taxon>Pezizomycotina</taxon>
        <taxon>Lecanoromycetes</taxon>
        <taxon>OSLEUM clade</taxon>
        <taxon>Lecanoromycetidae</taxon>
        <taxon>Lecanorales</taxon>
        <taxon>Lecanorineae</taxon>
        <taxon>Stereocaulaceae</taxon>
        <taxon>Lepraria</taxon>
    </lineage>
</organism>
<evidence type="ECO:0000256" key="3">
    <source>
        <dbReference type="ARBA" id="ARBA00012989"/>
    </source>
</evidence>
<evidence type="ECO:0000256" key="7">
    <source>
        <dbReference type="ARBA" id="ARBA00022860"/>
    </source>
</evidence>
<dbReference type="InterPro" id="IPR050607">
    <property type="entry name" value="NOS"/>
</dbReference>
<evidence type="ECO:0000256" key="4">
    <source>
        <dbReference type="ARBA" id="ARBA00022617"/>
    </source>
</evidence>
<evidence type="ECO:0000313" key="11">
    <source>
        <dbReference type="EMBL" id="KAK3176431.1"/>
    </source>
</evidence>
<accession>A0AAD9ZDA5</accession>
<dbReference type="GO" id="GO:0005516">
    <property type="term" value="F:calmodulin binding"/>
    <property type="evidence" value="ECO:0007669"/>
    <property type="project" value="UniProtKB-KW"/>
</dbReference>
<evidence type="ECO:0000259" key="10">
    <source>
        <dbReference type="PROSITE" id="PS50902"/>
    </source>
</evidence>
<keyword evidence="4" id="KW-0349">Heme</keyword>
<keyword evidence="6" id="KW-0479">Metal-binding</keyword>
<dbReference type="SUPFAM" id="SSF56512">
    <property type="entry name" value="Nitric oxide (NO) synthase oxygenase domain"/>
    <property type="match status" value="1"/>
</dbReference>
<dbReference type="InterPro" id="IPR004030">
    <property type="entry name" value="NOS_N"/>
</dbReference>
<evidence type="ECO:0000256" key="6">
    <source>
        <dbReference type="ARBA" id="ARBA00022723"/>
    </source>
</evidence>
<keyword evidence="9" id="KW-0408">Iron</keyword>
<keyword evidence="5" id="KW-0288">FMN</keyword>
<reference evidence="11" key="1">
    <citation type="submission" date="2022-11" db="EMBL/GenBank/DDBJ databases">
        <title>Chromosomal genome sequence assembly and mating type (MAT) locus characterization of the leprose asexual lichenized fungus Lepraria neglecta (Nyl.) Erichsen.</title>
        <authorList>
            <person name="Allen J.L."/>
            <person name="Pfeffer B."/>
        </authorList>
    </citation>
    <scope>NUCLEOTIDE SEQUENCE</scope>
    <source>
        <strain evidence="11">Allen 5258</strain>
    </source>
</reference>
<keyword evidence="8" id="KW-0560">Oxidoreductase</keyword>
<dbReference type="GO" id="GO:0004517">
    <property type="term" value="F:nitric-oxide synthase activity"/>
    <property type="evidence" value="ECO:0007669"/>
    <property type="project" value="UniProtKB-EC"/>
</dbReference>
<protein>
    <recommendedName>
        <fullName evidence="3">nitric-oxide synthase (NADPH)</fullName>
        <ecNumber evidence="3">1.14.13.39</ecNumber>
    </recommendedName>
</protein>
<evidence type="ECO:0000256" key="9">
    <source>
        <dbReference type="ARBA" id="ARBA00023004"/>
    </source>
</evidence>
<comment type="cofactor">
    <cofactor evidence="1">
        <name>FMN</name>
        <dbReference type="ChEBI" id="CHEBI:58210"/>
    </cofactor>
</comment>
<dbReference type="GO" id="GO:0006809">
    <property type="term" value="P:nitric oxide biosynthetic process"/>
    <property type="evidence" value="ECO:0007669"/>
    <property type="project" value="InterPro"/>
</dbReference>
<dbReference type="PANTHER" id="PTHR43410:SF1">
    <property type="entry name" value="NITRIC OXIDE SYNTHASE"/>
    <property type="match status" value="1"/>
</dbReference>
<evidence type="ECO:0000256" key="8">
    <source>
        <dbReference type="ARBA" id="ARBA00023002"/>
    </source>
</evidence>
<evidence type="ECO:0000313" key="12">
    <source>
        <dbReference type="Proteomes" id="UP001276659"/>
    </source>
</evidence>
<dbReference type="Gene3D" id="3.40.50.360">
    <property type="match status" value="1"/>
</dbReference>
<gene>
    <name evidence="11" type="ORF">OEA41_007754</name>
</gene>
<dbReference type="SUPFAM" id="SSF52218">
    <property type="entry name" value="Flavoproteins"/>
    <property type="match status" value="1"/>
</dbReference>
<sequence>MAEGDKPAMMEIPAPLSNLVDISHPQFPSIAALNLKWKAAPALTRLGFDIGGVQYTAAPFIGWFMDAEIGVRNLADSFRCNVLPDIVQAKGMTKGKFVDGIDSFDDLPEYEQLAMLSRAQSELNYTVQWQVSSEPTKIMTLSQTAAFPALISKKAPEVTVEEIGEFSDDDGADAISITSTLSELKTIAIYFCSAGTIAEKLAKRLHKRLELQTKVLLNMALHPRVECLNDLKATDLTADKIFLLVMSSTGKGEVPPNGSIFHRVTRLSSIEGMSFAVFGNGDSRYSATYNGTAKTIHQHMQKLGGHPLIRKVFPWRYRG</sequence>
<evidence type="ECO:0000256" key="1">
    <source>
        <dbReference type="ARBA" id="ARBA00001917"/>
    </source>
</evidence>
<dbReference type="PANTHER" id="PTHR43410">
    <property type="entry name" value="NITRIC OXIDE SYNTHASE OXYGENASE"/>
    <property type="match status" value="1"/>
</dbReference>
<comment type="caution">
    <text evidence="11">The sequence shown here is derived from an EMBL/GenBank/DDBJ whole genome shotgun (WGS) entry which is preliminary data.</text>
</comment>
<dbReference type="InterPro" id="IPR008254">
    <property type="entry name" value="Flavodoxin/NO_synth"/>
</dbReference>
<proteinExistence type="inferred from homology"/>
<dbReference type="PROSITE" id="PS50902">
    <property type="entry name" value="FLAVODOXIN_LIKE"/>
    <property type="match status" value="1"/>
</dbReference>
<dbReference type="Gene3D" id="3.90.1230.10">
    <property type="entry name" value="Nitric Oxide Synthase, Chain A, domain 3"/>
    <property type="match status" value="1"/>
</dbReference>
<feature type="domain" description="Flavodoxin-like" evidence="10">
    <location>
        <begin position="187"/>
        <end position="319"/>
    </location>
</feature>
<dbReference type="GO" id="GO:0010181">
    <property type="term" value="F:FMN binding"/>
    <property type="evidence" value="ECO:0007669"/>
    <property type="project" value="InterPro"/>
</dbReference>
<dbReference type="Pfam" id="PF02898">
    <property type="entry name" value="NO_synthase"/>
    <property type="match status" value="1"/>
</dbReference>
<evidence type="ECO:0000256" key="2">
    <source>
        <dbReference type="ARBA" id="ARBA00006267"/>
    </source>
</evidence>
<name>A0AAD9ZDA5_9LECA</name>
<keyword evidence="12" id="KW-1185">Reference proteome</keyword>
<dbReference type="InterPro" id="IPR044944">
    <property type="entry name" value="NOS_dom_3"/>
</dbReference>
<evidence type="ECO:0000256" key="5">
    <source>
        <dbReference type="ARBA" id="ARBA00022643"/>
    </source>
</evidence>
<keyword evidence="7" id="KW-0112">Calmodulin-binding</keyword>
<dbReference type="Pfam" id="PF00258">
    <property type="entry name" value="Flavodoxin_1"/>
    <property type="match status" value="1"/>
</dbReference>